<keyword evidence="3" id="KW-1185">Reference proteome</keyword>
<gene>
    <name evidence="2" type="ORF">DEA8626_03273</name>
</gene>
<dbReference type="Gene3D" id="3.10.180.10">
    <property type="entry name" value="2,3-Dihydroxybiphenyl 1,2-Dioxygenase, domain 1"/>
    <property type="match status" value="1"/>
</dbReference>
<dbReference type="Proteomes" id="UP000244924">
    <property type="component" value="Unassembled WGS sequence"/>
</dbReference>
<evidence type="ECO:0000259" key="1">
    <source>
        <dbReference type="Pfam" id="PF06983"/>
    </source>
</evidence>
<dbReference type="PANTHER" id="PTHR33990:SF1">
    <property type="entry name" value="PROTEIN YJDN"/>
    <property type="match status" value="1"/>
</dbReference>
<name>A0A2R8BLB0_9RHOB</name>
<reference evidence="2 3" key="1">
    <citation type="submission" date="2018-03" db="EMBL/GenBank/DDBJ databases">
        <authorList>
            <person name="Keele B.F."/>
        </authorList>
    </citation>
    <scope>NUCLEOTIDE SEQUENCE [LARGE SCALE GENOMIC DNA]</scope>
    <source>
        <strain evidence="2 3">CECT 8626</strain>
    </source>
</reference>
<organism evidence="2 3">
    <name type="scientific">Albidovulum aquaemixtae</name>
    <dbReference type="NCBI Taxonomy" id="1542388"/>
    <lineage>
        <taxon>Bacteria</taxon>
        <taxon>Pseudomonadati</taxon>
        <taxon>Pseudomonadota</taxon>
        <taxon>Alphaproteobacteria</taxon>
        <taxon>Rhodobacterales</taxon>
        <taxon>Paracoccaceae</taxon>
        <taxon>Albidovulum</taxon>
    </lineage>
</organism>
<dbReference type="InterPro" id="IPR028973">
    <property type="entry name" value="PhnB-like"/>
</dbReference>
<feature type="domain" description="PhnB-like" evidence="1">
    <location>
        <begin position="3"/>
        <end position="129"/>
    </location>
</feature>
<dbReference type="SUPFAM" id="SSF54593">
    <property type="entry name" value="Glyoxalase/Bleomycin resistance protein/Dihydroxybiphenyl dioxygenase"/>
    <property type="match status" value="1"/>
</dbReference>
<evidence type="ECO:0000313" key="2">
    <source>
        <dbReference type="EMBL" id="SPH24223.1"/>
    </source>
</evidence>
<dbReference type="OrthoDB" id="9795306at2"/>
<accession>A0A2R8BLB0</accession>
<proteinExistence type="predicted"/>
<protein>
    <recommendedName>
        <fullName evidence="1">PhnB-like domain-containing protein</fullName>
    </recommendedName>
</protein>
<dbReference type="AlphaFoldDB" id="A0A2R8BLB0"/>
<dbReference type="InterPro" id="IPR029068">
    <property type="entry name" value="Glyas_Bleomycin-R_OHBP_Dase"/>
</dbReference>
<dbReference type="CDD" id="cd06588">
    <property type="entry name" value="PhnB_like"/>
    <property type="match status" value="1"/>
</dbReference>
<dbReference type="Pfam" id="PF06983">
    <property type="entry name" value="3-dmu-9_3-mt"/>
    <property type="match status" value="1"/>
</dbReference>
<evidence type="ECO:0000313" key="3">
    <source>
        <dbReference type="Proteomes" id="UP000244924"/>
    </source>
</evidence>
<dbReference type="EMBL" id="OMOQ01000003">
    <property type="protein sequence ID" value="SPH24223.1"/>
    <property type="molecule type" value="Genomic_DNA"/>
</dbReference>
<sequence length="135" mass="14741">MSFSPYLHFQGTCAEAMRMYADLFGATDLTLIRYSEAPEEAGLPKGSDRIMHAHMTVGGSTLMASDFPEGIGDPQKAVSVSFSVPDAATGEAIYERLLKEGDEIMAYGETFWSPGFGMVRDKFGTHWMISVPGEM</sequence>
<dbReference type="RefSeq" id="WP_108854260.1">
    <property type="nucleotide sequence ID" value="NZ_OMOQ01000003.1"/>
</dbReference>
<dbReference type="PANTHER" id="PTHR33990">
    <property type="entry name" value="PROTEIN YJDN-RELATED"/>
    <property type="match status" value="1"/>
</dbReference>